<evidence type="ECO:0000256" key="2">
    <source>
        <dbReference type="SAM" id="MobiDB-lite"/>
    </source>
</evidence>
<dbReference type="SUPFAM" id="SSF140959">
    <property type="entry name" value="Indolic compounds 2,3-dioxygenase-like"/>
    <property type="match status" value="1"/>
</dbReference>
<evidence type="ECO:0000313" key="4">
    <source>
        <dbReference type="Proteomes" id="UP000321046"/>
    </source>
</evidence>
<accession>A0A5C6X0N2</accession>
<evidence type="ECO:0000313" key="3">
    <source>
        <dbReference type="EMBL" id="TXD32266.1"/>
    </source>
</evidence>
<comment type="cofactor">
    <cofactor evidence="1">
        <name>heme</name>
        <dbReference type="ChEBI" id="CHEBI:30413"/>
    </cofactor>
    <text evidence="1">Binds 1 heme group per subunit.</text>
</comment>
<evidence type="ECO:0000256" key="1">
    <source>
        <dbReference type="HAMAP-Rule" id="MF_01972"/>
    </source>
</evidence>
<keyword evidence="1" id="KW-0408">Iron</keyword>
<feature type="binding site" evidence="1">
    <location>
        <position position="259"/>
    </location>
    <ligand>
        <name>substrate</name>
    </ligand>
</feature>
<keyword evidence="1" id="KW-0560">Oxidoreductase</keyword>
<dbReference type="PANTHER" id="PTHR10138:SF0">
    <property type="entry name" value="TRYPTOPHAN 2,3-DIOXYGENASE"/>
    <property type="match status" value="1"/>
</dbReference>
<dbReference type="AlphaFoldDB" id="A0A5C6X0N2"/>
<comment type="caution">
    <text evidence="3">The sequence shown here is derived from an EMBL/GenBank/DDBJ whole genome shotgun (WGS) entry which is preliminary data.</text>
</comment>
<feature type="binding site" evidence="1">
    <location>
        <position position="124"/>
    </location>
    <ligand>
        <name>substrate</name>
    </ligand>
</feature>
<dbReference type="GO" id="GO:0020037">
    <property type="term" value="F:heme binding"/>
    <property type="evidence" value="ECO:0007669"/>
    <property type="project" value="UniProtKB-UniRule"/>
</dbReference>
<dbReference type="GO" id="GO:0046872">
    <property type="term" value="F:metal ion binding"/>
    <property type="evidence" value="ECO:0007669"/>
    <property type="project" value="UniProtKB-KW"/>
</dbReference>
<keyword evidence="1" id="KW-0349">Heme</keyword>
<keyword evidence="1 3" id="KW-0223">Dioxygenase</keyword>
<feature type="binding site" evidence="1">
    <location>
        <begin position="58"/>
        <end position="62"/>
    </location>
    <ligand>
        <name>substrate</name>
    </ligand>
</feature>
<reference evidence="3 4" key="1">
    <citation type="submission" date="2019-08" db="EMBL/GenBank/DDBJ databases">
        <title>Bradymonadales sp. TMQ2.</title>
        <authorList>
            <person name="Liang Q."/>
        </authorList>
    </citation>
    <scope>NUCLEOTIDE SEQUENCE [LARGE SCALE GENOMIC DNA]</scope>
    <source>
        <strain evidence="3 4">TMQ2</strain>
    </source>
</reference>
<dbReference type="InterPro" id="IPR004981">
    <property type="entry name" value="Trp_2_3_dOase"/>
</dbReference>
<organism evidence="3 4">
    <name type="scientific">Lujinxingia vulgaris</name>
    <dbReference type="NCBI Taxonomy" id="2600176"/>
    <lineage>
        <taxon>Bacteria</taxon>
        <taxon>Deltaproteobacteria</taxon>
        <taxon>Bradymonadales</taxon>
        <taxon>Lujinxingiaceae</taxon>
        <taxon>Lujinxingia</taxon>
    </lineage>
</organism>
<dbReference type="HAMAP" id="MF_01972">
    <property type="entry name" value="T23O"/>
    <property type="match status" value="1"/>
</dbReference>
<dbReference type="UniPathway" id="UPA00333">
    <property type="reaction ID" value="UER00453"/>
</dbReference>
<dbReference type="Pfam" id="PF03301">
    <property type="entry name" value="Trp_dioxygenase"/>
    <property type="match status" value="2"/>
</dbReference>
<dbReference type="PANTHER" id="PTHR10138">
    <property type="entry name" value="TRYPTOPHAN 2,3-DIOXYGENASE"/>
    <property type="match status" value="1"/>
</dbReference>
<comment type="pathway">
    <text evidence="1">Amino-acid degradation; L-tryptophan degradation via kynurenine pathway; L-kynurenine from L-tryptophan: step 1/2.</text>
</comment>
<dbReference type="RefSeq" id="WP_146976612.1">
    <property type="nucleotide sequence ID" value="NZ_VOSL01000135.1"/>
</dbReference>
<dbReference type="InterPro" id="IPR037217">
    <property type="entry name" value="Trp/Indoleamine_2_3_dOase-like"/>
</dbReference>
<protein>
    <recommendedName>
        <fullName evidence="1">Tryptophan 2,3-dioxygenase</fullName>
        <shortName evidence="1">TDO</shortName>
        <ecNumber evidence="1">1.13.11.11</ecNumber>
    </recommendedName>
    <alternativeName>
        <fullName evidence="1">Tryptamin 2,3-dioxygenase</fullName>
    </alternativeName>
    <alternativeName>
        <fullName evidence="1">Tryptophan oxygenase</fullName>
        <shortName evidence="1">TO</shortName>
        <shortName evidence="1">TRPO</shortName>
    </alternativeName>
    <alternativeName>
        <fullName evidence="1">Tryptophan pyrrolase</fullName>
    </alternativeName>
    <alternativeName>
        <fullName evidence="1">Tryptophanase</fullName>
    </alternativeName>
</protein>
<keyword evidence="1" id="KW-0823">Tryptophan catabolism</keyword>
<feature type="region of interest" description="Disordered" evidence="2">
    <location>
        <begin position="1"/>
        <end position="24"/>
    </location>
</feature>
<dbReference type="GO" id="GO:0019441">
    <property type="term" value="P:L-tryptophan catabolic process to kynurenine"/>
    <property type="evidence" value="ECO:0007669"/>
    <property type="project" value="UniProtKB-UniRule"/>
</dbReference>
<comment type="subunit">
    <text evidence="1">Homotetramer.</text>
</comment>
<dbReference type="GO" id="GO:0004833">
    <property type="term" value="F:L-tryptophan 2,3-dioxygenase activity"/>
    <property type="evidence" value="ECO:0007669"/>
    <property type="project" value="UniProtKB-UniRule"/>
</dbReference>
<comment type="catalytic activity">
    <reaction evidence="1">
        <text>L-tryptophan + O2 = N-formyl-L-kynurenine</text>
        <dbReference type="Rhea" id="RHEA:24536"/>
        <dbReference type="ChEBI" id="CHEBI:15379"/>
        <dbReference type="ChEBI" id="CHEBI:57912"/>
        <dbReference type="ChEBI" id="CHEBI:58629"/>
        <dbReference type="EC" id="1.13.11.11"/>
    </reaction>
</comment>
<dbReference type="OrthoDB" id="9776847at2"/>
<gene>
    <name evidence="1" type="primary">kynA</name>
    <name evidence="3" type="ORF">FRC96_18245</name>
</gene>
<dbReference type="Gene3D" id="1.20.58.480">
    <property type="match status" value="1"/>
</dbReference>
<sequence length="296" mass="34283">MSDEKTRSGCPFTQGSSGGDELPPAGERLTYNSYLKVPQLLELQNFESSPPAHDELLFIIIHQAYELWFKLILFELDQVAEEMEKGEVYEAWRLLQRVLQIEKLLVQQIHVLETMTPSDFLKFRQALNPASGFQSIQFREVEFLTGIRDTSVMRHIDQTDQDHRRLTARLAEPSLRTRFYKLLQREGFDVVVPEEGEVLEGARREQTMAALEPLYRDPKERFHLYTLAESLVEHDQNILLWRFHHVRVVERLIGTKPGTGGSSGVEYLSSTLKKRAYPVLWEVRGRLYDDGVYGMG</sequence>
<proteinExistence type="inferred from homology"/>
<keyword evidence="1" id="KW-0479">Metal-binding</keyword>
<comment type="similarity">
    <text evidence="1">Belongs to the tryptophan 2,3-dioxygenase family.</text>
</comment>
<comment type="caution">
    <text evidence="1">Lacks conserved residue(s) required for the propagation of feature annotation.</text>
</comment>
<feature type="binding site" description="axial binding residue" evidence="1">
    <location>
        <position position="245"/>
    </location>
    <ligand>
        <name>heme</name>
        <dbReference type="ChEBI" id="CHEBI:30413"/>
    </ligand>
    <ligandPart>
        <name>Fe</name>
        <dbReference type="ChEBI" id="CHEBI:18248"/>
    </ligandPart>
</feature>
<dbReference type="EMBL" id="VOSL01000135">
    <property type="protein sequence ID" value="TXD32266.1"/>
    <property type="molecule type" value="Genomic_DNA"/>
</dbReference>
<name>A0A5C6X0N2_9DELT</name>
<dbReference type="EC" id="1.13.11.11" evidence="1"/>
<dbReference type="Proteomes" id="UP000321046">
    <property type="component" value="Unassembled WGS sequence"/>
</dbReference>
<comment type="function">
    <text evidence="1">Heme-dependent dioxygenase that catalyzes the oxidative cleavage of the L-tryptophan (L-Trp) pyrrole ring and converts L-tryptophan to N-formyl-L-kynurenine. Catalyzes the oxidative cleavage of the indole moiety.</text>
</comment>
<dbReference type="GO" id="GO:0019442">
    <property type="term" value="P:L-tryptophan catabolic process to acetyl-CoA"/>
    <property type="evidence" value="ECO:0007669"/>
    <property type="project" value="TreeGrafter"/>
</dbReference>